<keyword evidence="3" id="KW-1185">Reference proteome</keyword>
<comment type="caution">
    <text evidence="2">The sequence shown here is derived from an EMBL/GenBank/DDBJ whole genome shotgun (WGS) entry which is preliminary data.</text>
</comment>
<dbReference type="Gene3D" id="2.40.128.520">
    <property type="match status" value="1"/>
</dbReference>
<dbReference type="Proteomes" id="UP000615326">
    <property type="component" value="Unassembled WGS sequence"/>
</dbReference>
<dbReference type="Pfam" id="PF09917">
    <property type="entry name" value="DUF2147"/>
    <property type="match status" value="1"/>
</dbReference>
<dbReference type="EMBL" id="WOSW01000010">
    <property type="protein sequence ID" value="NHO32431.1"/>
    <property type="molecule type" value="Genomic_DNA"/>
</dbReference>
<organism evidence="2 3">
    <name type="scientific">Acetobacter fallax</name>
    <dbReference type="NCBI Taxonomy" id="1737473"/>
    <lineage>
        <taxon>Bacteria</taxon>
        <taxon>Pseudomonadati</taxon>
        <taxon>Pseudomonadota</taxon>
        <taxon>Alphaproteobacteria</taxon>
        <taxon>Acetobacterales</taxon>
        <taxon>Acetobacteraceae</taxon>
        <taxon>Acetobacter</taxon>
    </lineage>
</organism>
<sequence length="162" mass="17753">MKTMKRLVSSVMIISFSIFMWGSVAYADTAMSPVGLWRTIDDRTGKPKAIVRISETASGEFGGEIVRSLDPAIPPDRRCTACKDERKDQLLTGLPIIRGMKKDGSHWEGGNILDPASGEVYDCSMRLKDGGQKLVVRGFVGMSLFGRSQCLTENELSDFSGL</sequence>
<evidence type="ECO:0000259" key="1">
    <source>
        <dbReference type="Pfam" id="PF09917"/>
    </source>
</evidence>
<proteinExistence type="predicted"/>
<accession>A0ABX0K861</accession>
<name>A0ABX0K861_9PROT</name>
<dbReference type="PANTHER" id="PTHR36919">
    <property type="entry name" value="BLR1215 PROTEIN"/>
    <property type="match status" value="1"/>
</dbReference>
<feature type="domain" description="DUF2147" evidence="1">
    <location>
        <begin position="35"/>
        <end position="150"/>
    </location>
</feature>
<evidence type="ECO:0000313" key="3">
    <source>
        <dbReference type="Proteomes" id="UP000615326"/>
    </source>
</evidence>
<protein>
    <submittedName>
        <fullName evidence="2">DUF2147 domain-containing protein</fullName>
    </submittedName>
</protein>
<gene>
    <name evidence="2" type="ORF">GOB84_07615</name>
</gene>
<dbReference type="InterPro" id="IPR019223">
    <property type="entry name" value="DUF2147"/>
</dbReference>
<dbReference type="PANTHER" id="PTHR36919:SF3">
    <property type="entry name" value="BLL5882 PROTEIN"/>
    <property type="match status" value="1"/>
</dbReference>
<evidence type="ECO:0000313" key="2">
    <source>
        <dbReference type="EMBL" id="NHO32431.1"/>
    </source>
</evidence>
<reference evidence="2 3" key="1">
    <citation type="journal article" date="2020" name="Int. J. Syst. Evol. Microbiol.">
        <title>Novel acetic acid bacteria from cider fermentations: Acetobacter conturbans sp. nov. and Acetobacter fallax sp. nov.</title>
        <authorList>
            <person name="Sombolestani A.S."/>
            <person name="Cleenwerck I."/>
            <person name="Cnockaert M."/>
            <person name="Borremans W."/>
            <person name="Wieme A.D."/>
            <person name="De Vuyst L."/>
            <person name="Vandamme P."/>
        </authorList>
    </citation>
    <scope>NUCLEOTIDE SEQUENCE [LARGE SCALE GENOMIC DNA]</scope>
    <source>
        <strain evidence="2 3">LMG 1637</strain>
    </source>
</reference>